<evidence type="ECO:0000259" key="1">
    <source>
        <dbReference type="PROSITE" id="PS50181"/>
    </source>
</evidence>
<dbReference type="InterPro" id="IPR036047">
    <property type="entry name" value="F-box-like_dom_sf"/>
</dbReference>
<dbReference type="Proteomes" id="UP000002051">
    <property type="component" value="Chromosome 2"/>
</dbReference>
<dbReference type="HOGENOM" id="CLU_010721_1_2_1"/>
<dbReference type="Gramene" id="rna11507">
    <property type="protein sequence ID" value="RHN75325.1"/>
    <property type="gene ID" value="gene11507"/>
</dbReference>
<dbReference type="InterPro" id="IPR001810">
    <property type="entry name" value="F-box_dom"/>
</dbReference>
<dbReference type="KEGG" id="mtr:11410709"/>
<dbReference type="InterPro" id="IPR032675">
    <property type="entry name" value="LRR_dom_sf"/>
</dbReference>
<feature type="domain" description="F-box" evidence="1">
    <location>
        <begin position="20"/>
        <end position="67"/>
    </location>
</feature>
<dbReference type="InterPro" id="IPR053781">
    <property type="entry name" value="F-box_AtFBL13-like"/>
</dbReference>
<accession>G7IM68</accession>
<dbReference type="EMBL" id="CM001218">
    <property type="protein sequence ID" value="AES66954.1"/>
    <property type="molecule type" value="Genomic_DNA"/>
</dbReference>
<proteinExistence type="predicted"/>
<reference evidence="6" key="4">
    <citation type="journal article" date="2018" name="Nat. Plants">
        <title>Whole-genome landscape of Medicago truncatula symbiotic genes.</title>
        <authorList>
            <person name="Pecrix Y."/>
            <person name="Staton S.E."/>
            <person name="Sallet E."/>
            <person name="Lelandais-Briere C."/>
            <person name="Moreau S."/>
            <person name="Carrere S."/>
            <person name="Blein T."/>
            <person name="Jardinaud M.F."/>
            <person name="Latrasse D."/>
            <person name="Zouine M."/>
            <person name="Zahm M."/>
            <person name="Kreplak J."/>
            <person name="Mayjonade B."/>
            <person name="Satge C."/>
            <person name="Perez M."/>
            <person name="Cauet S."/>
            <person name="Marande W."/>
            <person name="Chantry-Darmon C."/>
            <person name="Lopez-Roques C."/>
            <person name="Bouchez O."/>
            <person name="Berard A."/>
            <person name="Debelle F."/>
            <person name="Munos S."/>
            <person name="Bendahmane A."/>
            <person name="Berges H."/>
            <person name="Niebel A."/>
            <person name="Buitink J."/>
            <person name="Frugier F."/>
            <person name="Benhamed M."/>
            <person name="Crespi M."/>
            <person name="Gouzy J."/>
            <person name="Gamas P."/>
        </authorList>
    </citation>
    <scope>NUCLEOTIDE SEQUENCE [LARGE SCALE GENOMIC DNA]</scope>
    <source>
        <strain evidence="6">cv. Jemalong A17</strain>
    </source>
</reference>
<evidence type="ECO:0000313" key="3">
    <source>
        <dbReference type="EMBL" id="RHN75325.1"/>
    </source>
</evidence>
<dbReference type="CDD" id="cd22160">
    <property type="entry name" value="F-box_AtFBL13-like"/>
    <property type="match status" value="1"/>
</dbReference>
<dbReference type="EMBL" id="PSQE01000002">
    <property type="protein sequence ID" value="RHN75325.1"/>
    <property type="molecule type" value="Genomic_DNA"/>
</dbReference>
<evidence type="ECO:0000313" key="6">
    <source>
        <dbReference type="Proteomes" id="UP000265566"/>
    </source>
</evidence>
<dbReference type="Gene3D" id="1.20.1280.50">
    <property type="match status" value="1"/>
</dbReference>
<protein>
    <submittedName>
        <fullName evidence="2">F-box/RNI/FBD-like domain protein</fullName>
    </submittedName>
    <submittedName>
        <fullName evidence="3">Putative F-box domain, FBD domain, leucine-rich repeat domain, L domain-containing protein</fullName>
    </submittedName>
</protein>
<name>G7IM68_MEDTR</name>
<evidence type="ECO:0000313" key="4">
    <source>
        <dbReference type="EnsemblPlants" id="AES66954"/>
    </source>
</evidence>
<dbReference type="Proteomes" id="UP000265566">
    <property type="component" value="Chromosome 2"/>
</dbReference>
<gene>
    <name evidence="4" type="primary">11410709</name>
    <name evidence="2" type="ordered locus">MTR_2g083840</name>
    <name evidence="3" type="ORF">MtrunA17_Chr2g0319941</name>
</gene>
<dbReference type="PANTHER" id="PTHR31900">
    <property type="entry name" value="F-BOX/RNI SUPERFAMILY PROTEIN-RELATED"/>
    <property type="match status" value="1"/>
</dbReference>
<dbReference type="SUPFAM" id="SSF52047">
    <property type="entry name" value="RNI-like"/>
    <property type="match status" value="1"/>
</dbReference>
<dbReference type="PROSITE" id="PS50181">
    <property type="entry name" value="FBOX"/>
    <property type="match status" value="1"/>
</dbReference>
<dbReference type="InterPro" id="IPR006566">
    <property type="entry name" value="FBD"/>
</dbReference>
<dbReference type="PANTHER" id="PTHR31900:SF30">
    <property type="entry name" value="SUPERFAMILY PROTEIN, PUTATIVE-RELATED"/>
    <property type="match status" value="1"/>
</dbReference>
<evidence type="ECO:0000313" key="5">
    <source>
        <dbReference type="Proteomes" id="UP000002051"/>
    </source>
</evidence>
<dbReference type="Pfam" id="PF23622">
    <property type="entry name" value="LRR_At1g61320_AtMIF1"/>
    <property type="match status" value="1"/>
</dbReference>
<organism evidence="2 5">
    <name type="scientific">Medicago truncatula</name>
    <name type="common">Barrel medic</name>
    <name type="synonym">Medicago tribuloides</name>
    <dbReference type="NCBI Taxonomy" id="3880"/>
    <lineage>
        <taxon>Eukaryota</taxon>
        <taxon>Viridiplantae</taxon>
        <taxon>Streptophyta</taxon>
        <taxon>Embryophyta</taxon>
        <taxon>Tracheophyta</taxon>
        <taxon>Spermatophyta</taxon>
        <taxon>Magnoliopsida</taxon>
        <taxon>eudicotyledons</taxon>
        <taxon>Gunneridae</taxon>
        <taxon>Pentapetalae</taxon>
        <taxon>rosids</taxon>
        <taxon>fabids</taxon>
        <taxon>Fabales</taxon>
        <taxon>Fabaceae</taxon>
        <taxon>Papilionoideae</taxon>
        <taxon>50 kb inversion clade</taxon>
        <taxon>NPAAA clade</taxon>
        <taxon>Hologalegina</taxon>
        <taxon>IRL clade</taxon>
        <taxon>Trifolieae</taxon>
        <taxon>Medicago</taxon>
    </lineage>
</organism>
<dbReference type="EnsemblPlants" id="AES66954">
    <property type="protein sequence ID" value="AES66954"/>
    <property type="gene ID" value="MTR_2g083840"/>
</dbReference>
<dbReference type="PaxDb" id="3880-AES66954"/>
<dbReference type="STRING" id="3880.G7IM68"/>
<evidence type="ECO:0000313" key="2">
    <source>
        <dbReference type="EMBL" id="AES66954.1"/>
    </source>
</evidence>
<reference evidence="2 5" key="2">
    <citation type="journal article" date="2014" name="BMC Genomics">
        <title>An improved genome release (version Mt4.0) for the model legume Medicago truncatula.</title>
        <authorList>
            <person name="Tang H."/>
            <person name="Krishnakumar V."/>
            <person name="Bidwell S."/>
            <person name="Rosen B."/>
            <person name="Chan A."/>
            <person name="Zhou S."/>
            <person name="Gentzbittel L."/>
            <person name="Childs K.L."/>
            <person name="Yandell M."/>
            <person name="Gundlach H."/>
            <person name="Mayer K.F."/>
            <person name="Schwartz D.C."/>
            <person name="Town C.D."/>
        </authorList>
    </citation>
    <scope>GENOME REANNOTATION</scope>
    <source>
        <strain evidence="4 5">cv. Jemalong A17</strain>
    </source>
</reference>
<dbReference type="SUPFAM" id="SSF81383">
    <property type="entry name" value="F-box domain"/>
    <property type="match status" value="1"/>
</dbReference>
<dbReference type="InterPro" id="IPR050232">
    <property type="entry name" value="FBL13/AtMIF1-like"/>
</dbReference>
<dbReference type="OMA" id="INTDWIN"/>
<dbReference type="Pfam" id="PF00646">
    <property type="entry name" value="F-box"/>
    <property type="match status" value="1"/>
</dbReference>
<dbReference type="AlphaFoldDB" id="G7IM68"/>
<sequence>MEDTSLKTFKRRRKTEQINTDWINTLPDSLLCHILSFLPTKITVTTIPLVSRRWRHLWENLQVFDFYLKYNKHTINNNDFRKFAAFVNSVLSIRRSRDIRKMRLSCGHSEVDPFFSNSIDSWIRSATGSCLQELDITLFYTDREYVFSIFLTILAPCTNLVSLSLCGDIYVVLERSSAFFLPSLKKLQLDIGYVEMNSMDNLLSSCPILETLELSISPDRLARLRVPPSLKRLKFTVENNFGAYLEIDAPGLKYLSLVNITFGDAATVGNLDQVEEAYLDVFSTPENESVDPLFDLFRALSRIKHLVLCLSTTKWLFAAPVMDLSEFRYLLHLEVILPSFSLSFLLSLLHKCPMLQDLIIQNDKRLAPPTLYGLAAKTKNVPNCLVSHLNFIHFKGYQTFLHEMEFAAYVLRNGLVLKTMLISGLLLDKKEKWEKYLILKEFADIPKGSANCQLKFD</sequence>
<dbReference type="InterPro" id="IPR055357">
    <property type="entry name" value="LRR_At1g61320_AtMIF1"/>
</dbReference>
<dbReference type="SMART" id="SM00256">
    <property type="entry name" value="FBOX"/>
    <property type="match status" value="1"/>
</dbReference>
<keyword evidence="5" id="KW-1185">Reference proteome</keyword>
<reference evidence="3" key="5">
    <citation type="journal article" date="2018" name="Nat. Plants">
        <title>Whole-genome landscape of Medicago truncatula symbiotic genes.</title>
        <authorList>
            <person name="Pecrix Y."/>
            <person name="Gamas P."/>
            <person name="Carrere S."/>
        </authorList>
    </citation>
    <scope>NUCLEOTIDE SEQUENCE</scope>
    <source>
        <tissue evidence="3">Leaves</tissue>
    </source>
</reference>
<reference evidence="4" key="3">
    <citation type="submission" date="2015-04" db="UniProtKB">
        <authorList>
            <consortium name="EnsemblPlants"/>
        </authorList>
    </citation>
    <scope>IDENTIFICATION</scope>
    <source>
        <strain evidence="4">cv. Jemalong A17</strain>
    </source>
</reference>
<dbReference type="OrthoDB" id="1412189at2759"/>
<dbReference type="SMART" id="SM00579">
    <property type="entry name" value="FBD"/>
    <property type="match status" value="1"/>
</dbReference>
<dbReference type="eggNOG" id="ENOG502RYTW">
    <property type="taxonomic scope" value="Eukaryota"/>
</dbReference>
<dbReference type="Gene3D" id="3.80.10.10">
    <property type="entry name" value="Ribonuclease Inhibitor"/>
    <property type="match status" value="1"/>
</dbReference>
<reference evidence="2 5" key="1">
    <citation type="journal article" date="2011" name="Nature">
        <title>The Medicago genome provides insight into the evolution of rhizobial symbioses.</title>
        <authorList>
            <person name="Young N.D."/>
            <person name="Debelle F."/>
            <person name="Oldroyd G.E."/>
            <person name="Geurts R."/>
            <person name="Cannon S.B."/>
            <person name="Udvardi M.K."/>
            <person name="Benedito V.A."/>
            <person name="Mayer K.F."/>
            <person name="Gouzy J."/>
            <person name="Schoof H."/>
            <person name="Van de Peer Y."/>
            <person name="Proost S."/>
            <person name="Cook D.R."/>
            <person name="Meyers B.C."/>
            <person name="Spannagl M."/>
            <person name="Cheung F."/>
            <person name="De Mita S."/>
            <person name="Krishnakumar V."/>
            <person name="Gundlach H."/>
            <person name="Zhou S."/>
            <person name="Mudge J."/>
            <person name="Bharti A.K."/>
            <person name="Murray J.D."/>
            <person name="Naoumkina M.A."/>
            <person name="Rosen B."/>
            <person name="Silverstein K.A."/>
            <person name="Tang H."/>
            <person name="Rombauts S."/>
            <person name="Zhao P.X."/>
            <person name="Zhou P."/>
            <person name="Barbe V."/>
            <person name="Bardou P."/>
            <person name="Bechner M."/>
            <person name="Bellec A."/>
            <person name="Berger A."/>
            <person name="Berges H."/>
            <person name="Bidwell S."/>
            <person name="Bisseling T."/>
            <person name="Choisne N."/>
            <person name="Couloux A."/>
            <person name="Denny R."/>
            <person name="Deshpande S."/>
            <person name="Dai X."/>
            <person name="Doyle J.J."/>
            <person name="Dudez A.M."/>
            <person name="Farmer A.D."/>
            <person name="Fouteau S."/>
            <person name="Franken C."/>
            <person name="Gibelin C."/>
            <person name="Gish J."/>
            <person name="Goldstein S."/>
            <person name="Gonzalez A.J."/>
            <person name="Green P.J."/>
            <person name="Hallab A."/>
            <person name="Hartog M."/>
            <person name="Hua A."/>
            <person name="Humphray S.J."/>
            <person name="Jeong D.H."/>
            <person name="Jing Y."/>
            <person name="Jocker A."/>
            <person name="Kenton S.M."/>
            <person name="Kim D.J."/>
            <person name="Klee K."/>
            <person name="Lai H."/>
            <person name="Lang C."/>
            <person name="Lin S."/>
            <person name="Macmil S.L."/>
            <person name="Magdelenat G."/>
            <person name="Matthews L."/>
            <person name="McCorrison J."/>
            <person name="Monaghan E.L."/>
            <person name="Mun J.H."/>
            <person name="Najar F.Z."/>
            <person name="Nicholson C."/>
            <person name="Noirot C."/>
            <person name="O'Bleness M."/>
            <person name="Paule C.R."/>
            <person name="Poulain J."/>
            <person name="Prion F."/>
            <person name="Qin B."/>
            <person name="Qu C."/>
            <person name="Retzel E.F."/>
            <person name="Riddle C."/>
            <person name="Sallet E."/>
            <person name="Samain S."/>
            <person name="Samson N."/>
            <person name="Sanders I."/>
            <person name="Saurat O."/>
            <person name="Scarpelli C."/>
            <person name="Schiex T."/>
            <person name="Segurens B."/>
            <person name="Severin A.J."/>
            <person name="Sherrier D.J."/>
            <person name="Shi R."/>
            <person name="Sims S."/>
            <person name="Singer S.R."/>
            <person name="Sinharoy S."/>
            <person name="Sterck L."/>
            <person name="Viollet A."/>
            <person name="Wang B.B."/>
            <person name="Wang K."/>
            <person name="Wang M."/>
            <person name="Wang X."/>
            <person name="Warfsmann J."/>
            <person name="Weissenbach J."/>
            <person name="White D.D."/>
            <person name="White J.D."/>
            <person name="Wiley G.B."/>
            <person name="Wincker P."/>
            <person name="Xing Y."/>
            <person name="Yang L."/>
            <person name="Yao Z."/>
            <person name="Ying F."/>
            <person name="Zhai J."/>
            <person name="Zhou L."/>
            <person name="Zuber A."/>
            <person name="Denarie J."/>
            <person name="Dixon R.A."/>
            <person name="May G.D."/>
            <person name="Schwartz D.C."/>
            <person name="Rogers J."/>
            <person name="Quetier F."/>
            <person name="Town C.D."/>
            <person name="Roe B.A."/>
        </authorList>
    </citation>
    <scope>NUCLEOTIDE SEQUENCE [LARGE SCALE GENOMIC DNA]</scope>
    <source>
        <strain evidence="2">A17</strain>
        <strain evidence="4 5">cv. Jemalong A17</strain>
    </source>
</reference>